<accession>A0A8H7RWV2</accession>
<gene>
    <name evidence="5" type="ORF">INT45_012999</name>
</gene>
<reference evidence="5 6" key="1">
    <citation type="submission" date="2020-12" db="EMBL/GenBank/DDBJ databases">
        <title>Metabolic potential, ecology and presence of endohyphal bacteria is reflected in genomic diversity of Mucoromycotina.</title>
        <authorList>
            <person name="Muszewska A."/>
            <person name="Okrasinska A."/>
            <person name="Steczkiewicz K."/>
            <person name="Drgas O."/>
            <person name="Orlowska M."/>
            <person name="Perlinska-Lenart U."/>
            <person name="Aleksandrzak-Piekarczyk T."/>
            <person name="Szatraj K."/>
            <person name="Zielenkiewicz U."/>
            <person name="Pilsyk S."/>
            <person name="Malc E."/>
            <person name="Mieczkowski P."/>
            <person name="Kruszewska J.S."/>
            <person name="Biernat P."/>
            <person name="Pawlowska J."/>
        </authorList>
    </citation>
    <scope>NUCLEOTIDE SEQUENCE [LARGE SCALE GENOMIC DNA]</scope>
    <source>
        <strain evidence="5 6">CBS 142.35</strain>
    </source>
</reference>
<dbReference type="CDD" id="cd02440">
    <property type="entry name" value="AdoMet_MTases"/>
    <property type="match status" value="1"/>
</dbReference>
<evidence type="ECO:0000256" key="3">
    <source>
        <dbReference type="ARBA" id="ARBA00022679"/>
    </source>
</evidence>
<dbReference type="OrthoDB" id="276151at2759"/>
<dbReference type="Pfam" id="PF05724">
    <property type="entry name" value="TPMT"/>
    <property type="match status" value="1"/>
</dbReference>
<dbReference type="SUPFAM" id="SSF53335">
    <property type="entry name" value="S-adenosyl-L-methionine-dependent methyltransferases"/>
    <property type="match status" value="1"/>
</dbReference>
<keyword evidence="6" id="KW-1185">Reference proteome</keyword>
<dbReference type="InterPro" id="IPR008854">
    <property type="entry name" value="TPMT"/>
</dbReference>
<keyword evidence="4" id="KW-0949">S-adenosyl-L-methionine</keyword>
<dbReference type="Gene3D" id="3.40.50.150">
    <property type="entry name" value="Vaccinia Virus protein VP39"/>
    <property type="match status" value="1"/>
</dbReference>
<evidence type="ECO:0000256" key="4">
    <source>
        <dbReference type="ARBA" id="ARBA00022691"/>
    </source>
</evidence>
<dbReference type="InterPro" id="IPR029063">
    <property type="entry name" value="SAM-dependent_MTases_sf"/>
</dbReference>
<sequence length="197" mass="22332">MTDWCNRWDNAETPWDKGQASPALEDLIKNHSHLIPSTGIGLVPGCGSGYDVVLLATDDLHITGLDMSSTCVNLCNEKLGNKSHGQYDFICDDFFKFKVPEGGYDLVYDYTFLCAMPPHMRPDWGKRMAEIIKPGGTLIALQYPLKEKSKQPPFTLSVEIYHELLNENFDNVYLEDAKGHESRSGEEKMSVWKRKQQ</sequence>
<keyword evidence="2" id="KW-0489">Methyltransferase</keyword>
<dbReference type="EMBL" id="JAEPRB010000309">
    <property type="protein sequence ID" value="KAG2217303.1"/>
    <property type="molecule type" value="Genomic_DNA"/>
</dbReference>
<organism evidence="5 6">
    <name type="scientific">Circinella minor</name>
    <dbReference type="NCBI Taxonomy" id="1195481"/>
    <lineage>
        <taxon>Eukaryota</taxon>
        <taxon>Fungi</taxon>
        <taxon>Fungi incertae sedis</taxon>
        <taxon>Mucoromycota</taxon>
        <taxon>Mucoromycotina</taxon>
        <taxon>Mucoromycetes</taxon>
        <taxon>Mucorales</taxon>
        <taxon>Lichtheimiaceae</taxon>
        <taxon>Circinella</taxon>
    </lineage>
</organism>
<evidence type="ECO:0000256" key="2">
    <source>
        <dbReference type="ARBA" id="ARBA00022603"/>
    </source>
</evidence>
<dbReference type="Proteomes" id="UP000646827">
    <property type="component" value="Unassembled WGS sequence"/>
</dbReference>
<name>A0A8H7RWV2_9FUNG</name>
<dbReference type="GO" id="GO:0008757">
    <property type="term" value="F:S-adenosylmethionine-dependent methyltransferase activity"/>
    <property type="evidence" value="ECO:0007669"/>
    <property type="project" value="InterPro"/>
</dbReference>
<protein>
    <recommendedName>
        <fullName evidence="7">Thiol methyltransferase 1</fullName>
    </recommendedName>
</protein>
<proteinExistence type="predicted"/>
<dbReference type="AlphaFoldDB" id="A0A8H7RWV2"/>
<dbReference type="PANTHER" id="PTHR32183">
    <property type="match status" value="1"/>
</dbReference>
<keyword evidence="1" id="KW-0597">Phosphoprotein</keyword>
<evidence type="ECO:0000256" key="1">
    <source>
        <dbReference type="ARBA" id="ARBA00022553"/>
    </source>
</evidence>
<comment type="caution">
    <text evidence="5">The sequence shown here is derived from an EMBL/GenBank/DDBJ whole genome shotgun (WGS) entry which is preliminary data.</text>
</comment>
<evidence type="ECO:0000313" key="6">
    <source>
        <dbReference type="Proteomes" id="UP000646827"/>
    </source>
</evidence>
<dbReference type="GO" id="GO:0032259">
    <property type="term" value="P:methylation"/>
    <property type="evidence" value="ECO:0007669"/>
    <property type="project" value="UniProtKB-KW"/>
</dbReference>
<evidence type="ECO:0000313" key="5">
    <source>
        <dbReference type="EMBL" id="KAG2217303.1"/>
    </source>
</evidence>
<dbReference type="PANTHER" id="PTHR32183:SF6">
    <property type="entry name" value="CYSTEINE SULFINATE DESULFINASE_CYSTEINE DESULFURASE AND RELATED ENZYMES"/>
    <property type="match status" value="1"/>
</dbReference>
<dbReference type="PROSITE" id="PS51585">
    <property type="entry name" value="SAM_MT_TPMT"/>
    <property type="match status" value="1"/>
</dbReference>
<keyword evidence="3" id="KW-0808">Transferase</keyword>
<evidence type="ECO:0008006" key="7">
    <source>
        <dbReference type="Google" id="ProtNLM"/>
    </source>
</evidence>